<sequence length="175" mass="19575">MPSIRDLSGIRCASSSSLGINASPIEGDDLYARMTRQLHGNLFEPSFKLQEKTRIGARVIKRYHPAVPPVARILAHPDVAEFDEDRLRALLETADPVLLFAGVRAAQEELGNRVDRRGLNAKIAEPLVIDLQSLAVNLKTAWKNGERRPTHRRPYRLTKPRPKRDPACSSPSRRG</sequence>
<gene>
    <name evidence="2" type="ORF">IE4872_PC00348</name>
</gene>
<reference evidence="2 3" key="1">
    <citation type="submission" date="2016-09" db="EMBL/GenBank/DDBJ databases">
        <title>The complete genome sequences of Rhizobium gallicum, symbiovars gallicum and phaseoli, symbionts associated to common bean (Phaseolus vulgaris).</title>
        <authorList>
            <person name="Bustos P."/>
            <person name="Santamaria R.I."/>
            <person name="Perez-Carrascal O.M."/>
            <person name="Juarez S."/>
            <person name="Lozano L."/>
            <person name="Martinez-Flores I."/>
            <person name="Martinez-Romero E."/>
            <person name="Cevallos M."/>
            <person name="Romero D."/>
            <person name="Davila G."/>
            <person name="Gonzalez V."/>
        </authorList>
    </citation>
    <scope>NUCLEOTIDE SEQUENCE [LARGE SCALE GENOMIC DNA]</scope>
    <source>
        <strain evidence="2 3">IE4872</strain>
        <plasmid evidence="3">prgalie4872c</plasmid>
    </source>
</reference>
<evidence type="ECO:0000313" key="3">
    <source>
        <dbReference type="Proteomes" id="UP000184749"/>
    </source>
</evidence>
<dbReference type="EMBL" id="CP017104">
    <property type="protein sequence ID" value="APO70368.1"/>
    <property type="molecule type" value="Genomic_DNA"/>
</dbReference>
<dbReference type="Proteomes" id="UP000184749">
    <property type="component" value="Plasmid pRgalIE4872c"/>
</dbReference>
<dbReference type="AlphaFoldDB" id="A0A1L5NR63"/>
<feature type="compositionally biased region" description="Basic residues" evidence="1">
    <location>
        <begin position="149"/>
        <end position="162"/>
    </location>
</feature>
<protein>
    <submittedName>
        <fullName evidence="2">Uncharacterized protein</fullName>
    </submittedName>
</protein>
<organism evidence="2 3">
    <name type="scientific">Rhizobium gallicum</name>
    <dbReference type="NCBI Taxonomy" id="56730"/>
    <lineage>
        <taxon>Bacteria</taxon>
        <taxon>Pseudomonadati</taxon>
        <taxon>Pseudomonadota</taxon>
        <taxon>Alphaproteobacteria</taxon>
        <taxon>Hyphomicrobiales</taxon>
        <taxon>Rhizobiaceae</taxon>
        <taxon>Rhizobium/Agrobacterium group</taxon>
        <taxon>Rhizobium</taxon>
    </lineage>
</organism>
<feature type="region of interest" description="Disordered" evidence="1">
    <location>
        <begin position="145"/>
        <end position="175"/>
    </location>
</feature>
<name>A0A1L5NR63_9HYPH</name>
<keyword evidence="2" id="KW-0614">Plasmid</keyword>
<evidence type="ECO:0000313" key="2">
    <source>
        <dbReference type="EMBL" id="APO70368.1"/>
    </source>
</evidence>
<accession>A0A1L5NR63</accession>
<evidence type="ECO:0000256" key="1">
    <source>
        <dbReference type="SAM" id="MobiDB-lite"/>
    </source>
</evidence>
<proteinExistence type="predicted"/>
<geneLocation type="plasmid" evidence="3">
    <name>prgalie4872c</name>
</geneLocation>